<keyword evidence="1" id="KW-0614">Plasmid</keyword>
<dbReference type="EMBL" id="CP015706">
    <property type="protein sequence ID" value="APU87034.1"/>
    <property type="molecule type" value="Genomic_DNA"/>
</dbReference>
<protein>
    <submittedName>
        <fullName evidence="1">Uncharacterized protein</fullName>
    </submittedName>
</protein>
<reference evidence="1" key="1">
    <citation type="submission" date="2016-05" db="EMBL/GenBank/DDBJ databases">
        <authorList>
            <person name="Lavstsen T."/>
            <person name="Jespersen J.S."/>
        </authorList>
    </citation>
    <scope>NUCLEOTIDE SEQUENCE</scope>
    <source>
        <strain evidence="1">CDC69096</strain>
        <plasmid evidence="1">pNPD8_2</plasmid>
    </source>
</reference>
<evidence type="ECO:0000313" key="1">
    <source>
        <dbReference type="EMBL" id="APU87034.1"/>
    </source>
</evidence>
<sequence length="33" mass="4133">MRGDRSVRNYKRNFPILTRGRDLKFKYFEKVKI</sequence>
<name>A0A1L7JMX4_CLOBO</name>
<geneLocation type="plasmid" evidence="1">
    <name>pNPD8_2</name>
</geneLocation>
<organism evidence="1">
    <name type="scientific">Clostridium botulinum</name>
    <dbReference type="NCBI Taxonomy" id="1491"/>
    <lineage>
        <taxon>Bacteria</taxon>
        <taxon>Bacillati</taxon>
        <taxon>Bacillota</taxon>
        <taxon>Clostridia</taxon>
        <taxon>Eubacteriales</taxon>
        <taxon>Clostridiaceae</taxon>
        <taxon>Clostridium</taxon>
    </lineage>
</organism>
<proteinExistence type="predicted"/>
<dbReference type="AlphaFoldDB" id="A0A1L7JMX4"/>
<gene>
    <name evidence="1" type="ORF">NPD8_3928</name>
</gene>
<accession>A0A1L7JMX4</accession>